<gene>
    <name evidence="12" type="ORF">ACJRO7_008000</name>
</gene>
<dbReference type="Proteomes" id="UP001634007">
    <property type="component" value="Unassembled WGS sequence"/>
</dbReference>
<evidence type="ECO:0000259" key="11">
    <source>
        <dbReference type="Pfam" id="PF14368"/>
    </source>
</evidence>
<dbReference type="CDD" id="cd00010">
    <property type="entry name" value="AAI_LTSS"/>
    <property type="match status" value="1"/>
</dbReference>
<name>A0ABD3IPX4_EUCGL</name>
<evidence type="ECO:0000256" key="9">
    <source>
        <dbReference type="SAM" id="MobiDB-lite"/>
    </source>
</evidence>
<dbReference type="Gene3D" id="1.10.110.10">
    <property type="entry name" value="Plant lipid-transfer and hydrophobic proteins"/>
    <property type="match status" value="1"/>
</dbReference>
<evidence type="ECO:0000313" key="12">
    <source>
        <dbReference type="EMBL" id="KAL3716326.1"/>
    </source>
</evidence>
<keyword evidence="3" id="KW-1003">Cell membrane</keyword>
<evidence type="ECO:0000256" key="6">
    <source>
        <dbReference type="ARBA" id="ARBA00023157"/>
    </source>
</evidence>
<dbReference type="PANTHER" id="PTHR33044">
    <property type="entry name" value="BIFUNCTIONAL INHIBITOR/LIPID-TRANSFER PROTEIN/SEED STORAGE 2S ALBUMIN SUPERFAMILY PROTEIN-RELATED"/>
    <property type="match status" value="1"/>
</dbReference>
<feature type="chain" id="PRO_5044834643" description="Bifunctional inhibitor/plant lipid transfer protein/seed storage helical domain-containing protein" evidence="10">
    <location>
        <begin position="18"/>
        <end position="181"/>
    </location>
</feature>
<proteinExistence type="inferred from homology"/>
<keyword evidence="13" id="KW-1185">Reference proteome</keyword>
<evidence type="ECO:0000256" key="8">
    <source>
        <dbReference type="ARBA" id="ARBA00023288"/>
    </source>
</evidence>
<evidence type="ECO:0000256" key="5">
    <source>
        <dbReference type="ARBA" id="ARBA00022729"/>
    </source>
</evidence>
<keyword evidence="8" id="KW-0449">Lipoprotein</keyword>
<protein>
    <recommendedName>
        <fullName evidence="11">Bifunctional inhibitor/plant lipid transfer protein/seed storage helical domain-containing protein</fullName>
    </recommendedName>
</protein>
<keyword evidence="4" id="KW-0472">Membrane</keyword>
<comment type="similarity">
    <text evidence="2">Belongs to the plant LTP family.</text>
</comment>
<evidence type="ECO:0000256" key="4">
    <source>
        <dbReference type="ARBA" id="ARBA00022622"/>
    </source>
</evidence>
<comment type="subcellular location">
    <subcellularLocation>
        <location evidence="1">Cell membrane</location>
        <topology evidence="1">Lipid-anchor</topology>
        <topology evidence="1">GPI-anchor</topology>
    </subcellularLocation>
</comment>
<dbReference type="GO" id="GO:0098552">
    <property type="term" value="C:side of membrane"/>
    <property type="evidence" value="ECO:0007669"/>
    <property type="project" value="UniProtKB-KW"/>
</dbReference>
<evidence type="ECO:0000256" key="3">
    <source>
        <dbReference type="ARBA" id="ARBA00022475"/>
    </source>
</evidence>
<feature type="signal peptide" evidence="10">
    <location>
        <begin position="1"/>
        <end position="17"/>
    </location>
</feature>
<dbReference type="GO" id="GO:0005886">
    <property type="term" value="C:plasma membrane"/>
    <property type="evidence" value="ECO:0007669"/>
    <property type="project" value="UniProtKB-SubCell"/>
</dbReference>
<evidence type="ECO:0000256" key="7">
    <source>
        <dbReference type="ARBA" id="ARBA00023180"/>
    </source>
</evidence>
<dbReference type="EMBL" id="JBJKBG010000011">
    <property type="protein sequence ID" value="KAL3716326.1"/>
    <property type="molecule type" value="Genomic_DNA"/>
</dbReference>
<feature type="domain" description="Bifunctional inhibitor/plant lipid transfer protein/seed storage helical" evidence="11">
    <location>
        <begin position="29"/>
        <end position="113"/>
    </location>
</feature>
<evidence type="ECO:0000256" key="1">
    <source>
        <dbReference type="ARBA" id="ARBA00004609"/>
    </source>
</evidence>
<organism evidence="12 13">
    <name type="scientific">Eucalyptus globulus</name>
    <name type="common">Tasmanian blue gum</name>
    <dbReference type="NCBI Taxonomy" id="34317"/>
    <lineage>
        <taxon>Eukaryota</taxon>
        <taxon>Viridiplantae</taxon>
        <taxon>Streptophyta</taxon>
        <taxon>Embryophyta</taxon>
        <taxon>Tracheophyta</taxon>
        <taxon>Spermatophyta</taxon>
        <taxon>Magnoliopsida</taxon>
        <taxon>eudicotyledons</taxon>
        <taxon>Gunneridae</taxon>
        <taxon>Pentapetalae</taxon>
        <taxon>rosids</taxon>
        <taxon>malvids</taxon>
        <taxon>Myrtales</taxon>
        <taxon>Myrtaceae</taxon>
        <taxon>Myrtoideae</taxon>
        <taxon>Eucalypteae</taxon>
        <taxon>Eucalyptus</taxon>
    </lineage>
</organism>
<accession>A0ABD3IPX4</accession>
<reference evidence="12 13" key="1">
    <citation type="submission" date="2024-11" db="EMBL/GenBank/DDBJ databases">
        <title>Chromosome-level genome assembly of Eucalyptus globulus Labill. provides insights into its genome evolution.</title>
        <authorList>
            <person name="Li X."/>
        </authorList>
    </citation>
    <scope>NUCLEOTIDE SEQUENCE [LARGE SCALE GENOMIC DNA]</scope>
    <source>
        <strain evidence="12">CL2024</strain>
        <tissue evidence="12">Fresh tender leaves</tissue>
    </source>
</reference>
<dbReference type="InterPro" id="IPR043325">
    <property type="entry name" value="LTSS"/>
</dbReference>
<dbReference type="InterPro" id="IPR016140">
    <property type="entry name" value="Bifunc_inhib/LTP/seed_store"/>
</dbReference>
<comment type="caution">
    <text evidence="12">The sequence shown here is derived from an EMBL/GenBank/DDBJ whole genome shotgun (WGS) entry which is preliminary data.</text>
</comment>
<keyword evidence="7" id="KW-0325">Glycoprotein</keyword>
<evidence type="ECO:0000313" key="13">
    <source>
        <dbReference type="Proteomes" id="UP001634007"/>
    </source>
</evidence>
<evidence type="ECO:0000256" key="10">
    <source>
        <dbReference type="SAM" id="SignalP"/>
    </source>
</evidence>
<dbReference type="SUPFAM" id="SSF47699">
    <property type="entry name" value="Bifunctional inhibitor/lipid-transfer protein/seed storage 2S albumin"/>
    <property type="match status" value="1"/>
</dbReference>
<feature type="compositionally biased region" description="Low complexity" evidence="9">
    <location>
        <begin position="119"/>
        <end position="136"/>
    </location>
</feature>
<feature type="region of interest" description="Disordered" evidence="9">
    <location>
        <begin position="119"/>
        <end position="161"/>
    </location>
</feature>
<evidence type="ECO:0000256" key="2">
    <source>
        <dbReference type="ARBA" id="ARBA00009748"/>
    </source>
</evidence>
<keyword evidence="4" id="KW-0336">GPI-anchor</keyword>
<dbReference type="Pfam" id="PF14368">
    <property type="entry name" value="LTP_2"/>
    <property type="match status" value="1"/>
</dbReference>
<dbReference type="AlphaFoldDB" id="A0ABD3IPX4"/>
<feature type="compositionally biased region" description="Polar residues" evidence="9">
    <location>
        <begin position="137"/>
        <end position="148"/>
    </location>
</feature>
<keyword evidence="6" id="KW-1015">Disulfide bond</keyword>
<dbReference type="InterPro" id="IPR036312">
    <property type="entry name" value="Bifun_inhib/LTP/seed_sf"/>
</dbReference>
<keyword evidence="5 10" id="KW-0732">Signal</keyword>
<sequence>MASKFLFPLLLLFSSWAARISSQGLADVVSGASAASSAPSCVQKLIPCQAYLHGSSTPPDSCCGPLTELVTGDSQCLCQVFSNSDMVKSLGITQAGALALAKTCGANADISVCNKGAATSPTSSSATPADSQATPANSSNVRKANSTAAAPESPVDSGATSRLAGSGVVILCFALIISKLW</sequence>